<dbReference type="AlphaFoldDB" id="A0A4R8MJH4"/>
<keyword evidence="3" id="KW-1185">Reference proteome</keyword>
<dbReference type="PROSITE" id="PS51781">
    <property type="entry name" value="SH3B"/>
    <property type="match status" value="1"/>
</dbReference>
<evidence type="ECO:0000313" key="2">
    <source>
        <dbReference type="EMBL" id="TDY66136.1"/>
    </source>
</evidence>
<accession>A0A4R8MJH4</accession>
<dbReference type="GeneID" id="79829225"/>
<organism evidence="2 3">
    <name type="scientific">Leptospira meyeri</name>
    <dbReference type="NCBI Taxonomy" id="29508"/>
    <lineage>
        <taxon>Bacteria</taxon>
        <taxon>Pseudomonadati</taxon>
        <taxon>Spirochaetota</taxon>
        <taxon>Spirochaetia</taxon>
        <taxon>Leptospirales</taxon>
        <taxon>Leptospiraceae</taxon>
        <taxon>Leptospira</taxon>
    </lineage>
</organism>
<dbReference type="Pfam" id="PF08239">
    <property type="entry name" value="SH3_3"/>
    <property type="match status" value="1"/>
</dbReference>
<dbReference type="Gene3D" id="2.30.30.40">
    <property type="entry name" value="SH3 Domains"/>
    <property type="match status" value="1"/>
</dbReference>
<evidence type="ECO:0000259" key="1">
    <source>
        <dbReference type="PROSITE" id="PS51781"/>
    </source>
</evidence>
<dbReference type="InterPro" id="IPR003646">
    <property type="entry name" value="SH3-like_bac-type"/>
</dbReference>
<dbReference type="RefSeq" id="WP_004786412.1">
    <property type="nucleotide sequence ID" value="NZ_SORO01000009.1"/>
</dbReference>
<dbReference type="OrthoDB" id="333910at2"/>
<dbReference type="EMBL" id="SORO01000009">
    <property type="protein sequence ID" value="TDY66136.1"/>
    <property type="molecule type" value="Genomic_DNA"/>
</dbReference>
<dbReference type="STRING" id="1193051.LEP1GSC017_0466"/>
<feature type="domain" description="SH3b" evidence="1">
    <location>
        <begin position="18"/>
        <end position="92"/>
    </location>
</feature>
<name>A0A4R8MJH4_LEPME</name>
<protein>
    <submittedName>
        <fullName evidence="2">SH3 domain-containing protein</fullName>
    </submittedName>
</protein>
<gene>
    <name evidence="2" type="ORF">CLV96_3989</name>
</gene>
<reference evidence="2 3" key="1">
    <citation type="submission" date="2019-03" db="EMBL/GenBank/DDBJ databases">
        <title>Genomic Encyclopedia of Archaeal and Bacterial Type Strains, Phase II (KMG-II): from individual species to whole genera.</title>
        <authorList>
            <person name="Goeker M."/>
        </authorList>
    </citation>
    <scope>NUCLEOTIDE SEQUENCE [LARGE SCALE GENOMIC DNA]</scope>
    <source>
        <strain evidence="2 3">DSM 21537</strain>
    </source>
</reference>
<sequence>MNKIIFLILVLNFPIFSQENFTVNANTLRIRNLPSSNSEIVGKLNKGIEVTIISKSDKFEEINGIISEWIEVQTIDKTQKGYIFGAYLESKKNPNPFTKCFKNKKGITIFLNNGKSILLKNGLPKNDEDPQEFIQFNNCTYYKDLDSVLIEYSMHEGGGNELYNLKNGKFIQIWGHPIFSKNKKYFACFSADIEVEFYPNGIQIYQLNLTPIKEFEYEFESSDMNKNFQPTDLEWNSEDSIKVILKNIDLTKTKIVNIQKTHKKWKIINKP</sequence>
<evidence type="ECO:0000313" key="3">
    <source>
        <dbReference type="Proteomes" id="UP000294684"/>
    </source>
</evidence>
<proteinExistence type="predicted"/>
<dbReference type="Proteomes" id="UP000294684">
    <property type="component" value="Unassembled WGS sequence"/>
</dbReference>
<comment type="caution">
    <text evidence="2">The sequence shown here is derived from an EMBL/GenBank/DDBJ whole genome shotgun (WGS) entry which is preliminary data.</text>
</comment>